<reference evidence="4" key="1">
    <citation type="journal article" date="2019" name="Int. J. Syst. Evol. Microbiol.">
        <title>The Global Catalogue of Microorganisms (GCM) 10K type strain sequencing project: providing services to taxonomists for standard genome sequencing and annotation.</title>
        <authorList>
            <consortium name="The Broad Institute Genomics Platform"/>
            <consortium name="The Broad Institute Genome Sequencing Center for Infectious Disease"/>
            <person name="Wu L."/>
            <person name="Ma J."/>
        </authorList>
    </citation>
    <scope>NUCLEOTIDE SEQUENCE [LARGE SCALE GENOMIC DNA]</scope>
    <source>
        <strain evidence="4">CECT 8472</strain>
    </source>
</reference>
<keyword evidence="4" id="KW-1185">Reference proteome</keyword>
<evidence type="ECO:0000256" key="1">
    <source>
        <dbReference type="SAM" id="Coils"/>
    </source>
</evidence>
<evidence type="ECO:0000313" key="3">
    <source>
        <dbReference type="EMBL" id="MFC4353395.1"/>
    </source>
</evidence>
<dbReference type="EMBL" id="JBHSCW010000015">
    <property type="protein sequence ID" value="MFC4353395.1"/>
    <property type="molecule type" value="Genomic_DNA"/>
</dbReference>
<evidence type="ECO:0000256" key="2">
    <source>
        <dbReference type="SAM" id="MobiDB-lite"/>
    </source>
</evidence>
<sequence length="60" mass="6813">MPKIEEFEDEIEDALKATQRAEKKLKRIAKRAGIKVRQEDEDEPAGNNDYAINLKVGGLE</sequence>
<accession>A0ABV8USA2</accession>
<dbReference type="Proteomes" id="UP001595799">
    <property type="component" value="Unassembled WGS sequence"/>
</dbReference>
<keyword evidence="1" id="KW-0175">Coiled coil</keyword>
<proteinExistence type="predicted"/>
<gene>
    <name evidence="3" type="ORF">ACFOW6_17770</name>
</gene>
<protein>
    <submittedName>
        <fullName evidence="3">Uncharacterized protein</fullName>
    </submittedName>
</protein>
<organism evidence="3 4">
    <name type="scientific">Fodinicurvata halophila</name>
    <dbReference type="NCBI Taxonomy" id="1419723"/>
    <lineage>
        <taxon>Bacteria</taxon>
        <taxon>Pseudomonadati</taxon>
        <taxon>Pseudomonadota</taxon>
        <taxon>Alphaproteobacteria</taxon>
        <taxon>Rhodospirillales</taxon>
        <taxon>Rhodovibrionaceae</taxon>
        <taxon>Fodinicurvata</taxon>
    </lineage>
</organism>
<evidence type="ECO:0000313" key="4">
    <source>
        <dbReference type="Proteomes" id="UP001595799"/>
    </source>
</evidence>
<feature type="region of interest" description="Disordered" evidence="2">
    <location>
        <begin position="34"/>
        <end position="60"/>
    </location>
</feature>
<comment type="caution">
    <text evidence="3">The sequence shown here is derived from an EMBL/GenBank/DDBJ whole genome shotgun (WGS) entry which is preliminary data.</text>
</comment>
<name>A0ABV8USA2_9PROT</name>
<dbReference type="RefSeq" id="WP_382423771.1">
    <property type="nucleotide sequence ID" value="NZ_JBHSCW010000015.1"/>
</dbReference>
<feature type="coiled-coil region" evidence="1">
    <location>
        <begin position="4"/>
        <end position="31"/>
    </location>
</feature>